<dbReference type="PANTHER" id="PTHR43376:SF1">
    <property type="entry name" value="OLIGOPEPTIDE TRANSPORT SYSTEM PERMEASE PROTEIN"/>
    <property type="match status" value="1"/>
</dbReference>
<evidence type="ECO:0000313" key="8">
    <source>
        <dbReference type="Proteomes" id="UP001501729"/>
    </source>
</evidence>
<dbReference type="AlphaFoldDB" id="A0AAV3UPH1"/>
<comment type="caution">
    <text evidence="7">The sequence shown here is derived from an EMBL/GenBank/DDBJ whole genome shotgun (WGS) entry which is preliminary data.</text>
</comment>
<keyword evidence="8" id="KW-1185">Reference proteome</keyword>
<name>A0AAV3UPH1_9EURY</name>
<feature type="transmembrane region" description="Helical" evidence="5">
    <location>
        <begin position="73"/>
        <end position="99"/>
    </location>
</feature>
<dbReference type="EMBL" id="BAABKX010000022">
    <property type="protein sequence ID" value="GAA5061943.1"/>
    <property type="molecule type" value="Genomic_DNA"/>
</dbReference>
<organism evidence="7 8">
    <name type="scientific">Haladaptatus pallidirubidus</name>
    <dbReference type="NCBI Taxonomy" id="1008152"/>
    <lineage>
        <taxon>Archaea</taxon>
        <taxon>Methanobacteriati</taxon>
        <taxon>Methanobacteriota</taxon>
        <taxon>Stenosarchaea group</taxon>
        <taxon>Halobacteria</taxon>
        <taxon>Halobacteriales</taxon>
        <taxon>Haladaptataceae</taxon>
        <taxon>Haladaptatus</taxon>
    </lineage>
</organism>
<dbReference type="PROSITE" id="PS50928">
    <property type="entry name" value="ABC_TM1"/>
    <property type="match status" value="1"/>
</dbReference>
<protein>
    <submittedName>
        <fullName evidence="7">ABC transporter permease</fullName>
    </submittedName>
</protein>
<feature type="domain" description="ABC transmembrane type-1" evidence="6">
    <location>
        <begin position="71"/>
        <end position="282"/>
    </location>
</feature>
<keyword evidence="3 5" id="KW-1133">Transmembrane helix</keyword>
<comment type="subcellular location">
    <subcellularLocation>
        <location evidence="5">Cell membrane</location>
        <topology evidence="5">Multi-pass membrane protein</topology>
    </subcellularLocation>
    <subcellularLocation>
        <location evidence="1">Membrane</location>
        <topology evidence="1">Multi-pass membrane protein</topology>
    </subcellularLocation>
</comment>
<evidence type="ECO:0000259" key="6">
    <source>
        <dbReference type="PROSITE" id="PS50928"/>
    </source>
</evidence>
<gene>
    <name evidence="7" type="ORF">GCM10025751_48580</name>
</gene>
<evidence type="ECO:0000256" key="5">
    <source>
        <dbReference type="RuleBase" id="RU363032"/>
    </source>
</evidence>
<dbReference type="SUPFAM" id="SSF161098">
    <property type="entry name" value="MetI-like"/>
    <property type="match status" value="1"/>
</dbReference>
<sequence length="303" mass="33315">MDFLRAQLIQQQGGNFDQAQLNALVEAYTNMQPNDPLLQQYIDYMIGLATGDLGRSVWYGEPVSEILASALPWTVFIMSIGLLLTFTLGVVLGAIMAYVEGSKFDVIATLVSIFLSSIPYYVAAIMFLMIFSLWNQWFPTGGRMNPNTTPGINLPFIIGVFYHAALPIASIVVTGLGMQALSMRGNSVRILGEDYLRVAHLRGLSSNRIALRYVGRNAILPMYTGLMISIGFMFGGSVILEEIFGYPGIGYYMLQAISARDYLMMMGAFLLITIAVVLGIYIADLTYGKIDPRAGEGANRESY</sequence>
<evidence type="ECO:0000256" key="1">
    <source>
        <dbReference type="ARBA" id="ARBA00004141"/>
    </source>
</evidence>
<accession>A0AAV3UPH1</accession>
<evidence type="ECO:0000256" key="3">
    <source>
        <dbReference type="ARBA" id="ARBA00022989"/>
    </source>
</evidence>
<keyword evidence="2 5" id="KW-0812">Transmembrane</keyword>
<evidence type="ECO:0000256" key="2">
    <source>
        <dbReference type="ARBA" id="ARBA00022692"/>
    </source>
</evidence>
<evidence type="ECO:0000256" key="4">
    <source>
        <dbReference type="ARBA" id="ARBA00023136"/>
    </source>
</evidence>
<dbReference type="GO" id="GO:0055085">
    <property type="term" value="P:transmembrane transport"/>
    <property type="evidence" value="ECO:0007669"/>
    <property type="project" value="InterPro"/>
</dbReference>
<dbReference type="InterPro" id="IPR000515">
    <property type="entry name" value="MetI-like"/>
</dbReference>
<dbReference type="Pfam" id="PF00528">
    <property type="entry name" value="BPD_transp_1"/>
    <property type="match status" value="1"/>
</dbReference>
<keyword evidence="5" id="KW-0813">Transport</keyword>
<dbReference type="CDD" id="cd06261">
    <property type="entry name" value="TM_PBP2"/>
    <property type="match status" value="1"/>
</dbReference>
<dbReference type="GO" id="GO:0005886">
    <property type="term" value="C:plasma membrane"/>
    <property type="evidence" value="ECO:0007669"/>
    <property type="project" value="UniProtKB-SubCell"/>
</dbReference>
<dbReference type="Proteomes" id="UP001501729">
    <property type="component" value="Unassembled WGS sequence"/>
</dbReference>
<feature type="transmembrane region" description="Helical" evidence="5">
    <location>
        <begin position="218"/>
        <end position="240"/>
    </location>
</feature>
<feature type="transmembrane region" description="Helical" evidence="5">
    <location>
        <begin position="262"/>
        <end position="283"/>
    </location>
</feature>
<feature type="transmembrane region" description="Helical" evidence="5">
    <location>
        <begin position="154"/>
        <end position="176"/>
    </location>
</feature>
<dbReference type="Gene3D" id="1.10.3720.10">
    <property type="entry name" value="MetI-like"/>
    <property type="match status" value="1"/>
</dbReference>
<keyword evidence="4 5" id="KW-0472">Membrane</keyword>
<feature type="transmembrane region" description="Helical" evidence="5">
    <location>
        <begin position="106"/>
        <end position="134"/>
    </location>
</feature>
<proteinExistence type="inferred from homology"/>
<evidence type="ECO:0000313" key="7">
    <source>
        <dbReference type="EMBL" id="GAA5061943.1"/>
    </source>
</evidence>
<dbReference type="InterPro" id="IPR035906">
    <property type="entry name" value="MetI-like_sf"/>
</dbReference>
<reference evidence="7 8" key="1">
    <citation type="journal article" date="2019" name="Int. J. Syst. Evol. Microbiol.">
        <title>The Global Catalogue of Microorganisms (GCM) 10K type strain sequencing project: providing services to taxonomists for standard genome sequencing and annotation.</title>
        <authorList>
            <consortium name="The Broad Institute Genomics Platform"/>
            <consortium name="The Broad Institute Genome Sequencing Center for Infectious Disease"/>
            <person name="Wu L."/>
            <person name="Ma J."/>
        </authorList>
    </citation>
    <scope>NUCLEOTIDE SEQUENCE [LARGE SCALE GENOMIC DNA]</scope>
    <source>
        <strain evidence="7 8">JCM 17504</strain>
    </source>
</reference>
<dbReference type="PANTHER" id="PTHR43376">
    <property type="entry name" value="OLIGOPEPTIDE TRANSPORT SYSTEM PERMEASE PROTEIN"/>
    <property type="match status" value="1"/>
</dbReference>
<comment type="similarity">
    <text evidence="5">Belongs to the binding-protein-dependent transport system permease family.</text>
</comment>